<dbReference type="GO" id="GO:0009117">
    <property type="term" value="P:nucleotide metabolic process"/>
    <property type="evidence" value="ECO:0007669"/>
    <property type="project" value="InterPro"/>
</dbReference>
<dbReference type="EMBL" id="LATX01002412">
    <property type="protein sequence ID" value="KTB29784.1"/>
    <property type="molecule type" value="Genomic_DNA"/>
</dbReference>
<protein>
    <submittedName>
        <fullName evidence="4">Uncharacterized protein</fullName>
    </submittedName>
</protein>
<dbReference type="InterPro" id="IPR009163">
    <property type="entry name" value="Ap4A_phos1/2"/>
</dbReference>
<name>A0A0W0F0G4_MONRR</name>
<evidence type="ECO:0000313" key="4">
    <source>
        <dbReference type="EMBL" id="KTB29784.1"/>
    </source>
</evidence>
<organism evidence="4 5">
    <name type="scientific">Moniliophthora roreri</name>
    <name type="common">Frosty pod rot fungus</name>
    <name type="synonym">Monilia roreri</name>
    <dbReference type="NCBI Taxonomy" id="221103"/>
    <lineage>
        <taxon>Eukaryota</taxon>
        <taxon>Fungi</taxon>
        <taxon>Dikarya</taxon>
        <taxon>Basidiomycota</taxon>
        <taxon>Agaricomycotina</taxon>
        <taxon>Agaricomycetes</taxon>
        <taxon>Agaricomycetidae</taxon>
        <taxon>Agaricales</taxon>
        <taxon>Marasmiineae</taxon>
        <taxon>Marasmiaceae</taxon>
        <taxon>Moniliophthora</taxon>
    </lineage>
</organism>
<evidence type="ECO:0000256" key="1">
    <source>
        <dbReference type="PIRSR" id="PIRSR000846-1"/>
    </source>
</evidence>
<evidence type="ECO:0000313" key="5">
    <source>
        <dbReference type="Proteomes" id="UP000054988"/>
    </source>
</evidence>
<dbReference type="eggNOG" id="ENOG502QRAQ">
    <property type="taxonomic scope" value="Eukaryota"/>
</dbReference>
<gene>
    <name evidence="4" type="ORF">WG66_17663</name>
</gene>
<dbReference type="Proteomes" id="UP000054988">
    <property type="component" value="Unassembled WGS sequence"/>
</dbReference>
<dbReference type="AlphaFoldDB" id="A0A0W0F0G4"/>
<dbReference type="SUPFAM" id="SSF54197">
    <property type="entry name" value="HIT-like"/>
    <property type="match status" value="1"/>
</dbReference>
<dbReference type="PANTHER" id="PTHR38420:SF1">
    <property type="entry name" value="PUTATIVE (AFU_ORTHOLOGUE AFUA_5G14690)-RELATED"/>
    <property type="match status" value="1"/>
</dbReference>
<feature type="active site" description="Nucleophile" evidence="1">
    <location>
        <position position="172"/>
    </location>
</feature>
<feature type="domain" description="ATP adenylyltransferase C-terminal" evidence="2">
    <location>
        <begin position="205"/>
        <end position="323"/>
    </location>
</feature>
<dbReference type="GO" id="GO:0003877">
    <property type="term" value="F:ATP:ADP adenylyltransferase activity"/>
    <property type="evidence" value="ECO:0007669"/>
    <property type="project" value="InterPro"/>
</dbReference>
<evidence type="ECO:0000259" key="3">
    <source>
        <dbReference type="Pfam" id="PF19327"/>
    </source>
</evidence>
<dbReference type="InterPro" id="IPR043171">
    <property type="entry name" value="Ap4A_phos1/2-like"/>
</dbReference>
<accession>A0A0W0F0G4</accession>
<sequence length="343" mass="38311">MLPPEIISKIPSTYEKALASGDLFSFPSSVHRHPESGIDYEIRLCPALQRKPHLPTPHFGEENLDDVTKAVEETSPKKSDPFAPPYTGLFVGYLRDEREDNEEYVVLMNKYSVVPEHFLLVTKEFRSQSSPPTPSDLVSAYALLVAASKARKNMIAFYNCGDLSGASQPHKHLQFIPLENDDAPIEVLARDIKLENADKPFSITKLPYANHVFRFPPRLASSKPEEVERVLTDAFISLLDLAISTIRHDADYPARKASYNVILSLEHMYVIPRKRETYTLSTTGGILSINSLGYAGMLLVKSEEELEAVKNEGIGKILRSIGLESVHDIQVAGVTNDHDEPRL</sequence>
<dbReference type="InterPro" id="IPR036265">
    <property type="entry name" value="HIT-like_sf"/>
</dbReference>
<proteinExistence type="predicted"/>
<dbReference type="InterPro" id="IPR019200">
    <property type="entry name" value="ATP_adenylylTrfase_C"/>
</dbReference>
<dbReference type="Pfam" id="PF09830">
    <property type="entry name" value="ATP_transf"/>
    <property type="match status" value="1"/>
</dbReference>
<feature type="domain" description="Ap4A phosphorylase 1/2 N-terminal" evidence="3">
    <location>
        <begin position="5"/>
        <end position="186"/>
    </location>
</feature>
<dbReference type="Pfam" id="PF19327">
    <property type="entry name" value="Ap4A_phos_N"/>
    <property type="match status" value="1"/>
</dbReference>
<dbReference type="GO" id="GO:0005524">
    <property type="term" value="F:ATP binding"/>
    <property type="evidence" value="ECO:0007669"/>
    <property type="project" value="InterPro"/>
</dbReference>
<dbReference type="Gene3D" id="3.30.428.70">
    <property type="match status" value="1"/>
</dbReference>
<dbReference type="PIRSF" id="PIRSF000846">
    <property type="entry name" value="ATP_adenylyltr"/>
    <property type="match status" value="1"/>
</dbReference>
<reference evidence="4 5" key="1">
    <citation type="submission" date="2015-12" db="EMBL/GenBank/DDBJ databases">
        <title>Draft genome sequence of Moniliophthora roreri, the causal agent of frosty pod rot of cacao.</title>
        <authorList>
            <person name="Aime M.C."/>
            <person name="Diaz-Valderrama J.R."/>
            <person name="Kijpornyongpan T."/>
            <person name="Phillips-Mora W."/>
        </authorList>
    </citation>
    <scope>NUCLEOTIDE SEQUENCE [LARGE SCALE GENOMIC DNA]</scope>
    <source>
        <strain evidence="4 5">MCA 2952</strain>
    </source>
</reference>
<comment type="caution">
    <text evidence="4">The sequence shown here is derived from an EMBL/GenBank/DDBJ whole genome shotgun (WGS) entry which is preliminary data.</text>
</comment>
<evidence type="ECO:0000259" key="2">
    <source>
        <dbReference type="Pfam" id="PF09830"/>
    </source>
</evidence>
<dbReference type="PANTHER" id="PTHR38420">
    <property type="entry name" value="AP-4-A PHOSPHORYLASE II"/>
    <property type="match status" value="1"/>
</dbReference>
<dbReference type="InterPro" id="IPR045759">
    <property type="entry name" value="Ap4A_phos1/2_N"/>
</dbReference>